<feature type="chain" id="PRO_5002005316" evidence="1">
    <location>
        <begin position="25"/>
        <end position="266"/>
    </location>
</feature>
<feature type="domain" description="Copper resistance protein ScsC N-terminal" evidence="3">
    <location>
        <begin position="36"/>
        <end position="69"/>
    </location>
</feature>
<reference evidence="4 5" key="1">
    <citation type="submission" date="2014-10" db="EMBL/GenBank/DDBJ databases">
        <title>Genome sequence of Erwinia typographi M043b.</title>
        <authorList>
            <person name="Chan K.-G."/>
            <person name="Tan W.-S."/>
        </authorList>
    </citation>
    <scope>NUCLEOTIDE SEQUENCE [LARGE SCALE GENOMIC DNA]</scope>
    <source>
        <strain evidence="4 5">M043b</strain>
    </source>
</reference>
<dbReference type="InterPro" id="IPR012336">
    <property type="entry name" value="Thioredoxin-like_fold"/>
</dbReference>
<evidence type="ECO:0000259" key="3">
    <source>
        <dbReference type="Pfam" id="PF18312"/>
    </source>
</evidence>
<dbReference type="SUPFAM" id="SSF52833">
    <property type="entry name" value="Thioredoxin-like"/>
    <property type="match status" value="1"/>
</dbReference>
<sequence>MLTVKRTALAVMMISALLSGMANAAEKATPVFTPEQEARIGEVAKDWLIAHPDVLVVVSQKLQAQQQEEQQRSMTAAAIQNQAALLNDKGTPSYGPTDAKVTVVGFFDYQCIYCARLAPELEKIIKANPKTRFVFKEFPIFGQRWPASLSAAKTGLQVWQQKGADAYLKYHNALYATGHNEGKLTAGDISTAAKAVGLSAKTAPDVQETLDGINTLAQQLGFSGTPALVVMPATGASADNVTVIPGFTSAAALQVAIDKAAVNGEK</sequence>
<dbReference type="RefSeq" id="WP_034898055.1">
    <property type="nucleotide sequence ID" value="NZ_JRUQ01000068.1"/>
</dbReference>
<gene>
    <name evidence="4" type="ORF">NG99_22535</name>
</gene>
<dbReference type="eggNOG" id="COG1651">
    <property type="taxonomic scope" value="Bacteria"/>
</dbReference>
<dbReference type="Gene3D" id="3.40.30.10">
    <property type="entry name" value="Glutaredoxin"/>
    <property type="match status" value="1"/>
</dbReference>
<proteinExistence type="predicted"/>
<feature type="signal peptide" evidence="1">
    <location>
        <begin position="1"/>
        <end position="24"/>
    </location>
</feature>
<evidence type="ECO:0000313" key="5">
    <source>
        <dbReference type="Proteomes" id="UP000030351"/>
    </source>
</evidence>
<protein>
    <submittedName>
        <fullName evidence="4">DSBA oxidoreductase</fullName>
    </submittedName>
</protein>
<dbReference type="EMBL" id="JRUQ01000068">
    <property type="protein sequence ID" value="KGT87939.1"/>
    <property type="molecule type" value="Genomic_DNA"/>
</dbReference>
<dbReference type="Pfam" id="PF18312">
    <property type="entry name" value="ScsC_N"/>
    <property type="match status" value="1"/>
</dbReference>
<dbReference type="InterPro" id="IPR036249">
    <property type="entry name" value="Thioredoxin-like_sf"/>
</dbReference>
<dbReference type="OrthoDB" id="9780340at2"/>
<comment type="caution">
    <text evidence="4">The sequence shown here is derived from an EMBL/GenBank/DDBJ whole genome shotgun (WGS) entry which is preliminary data.</text>
</comment>
<keyword evidence="5" id="KW-1185">Reference proteome</keyword>
<dbReference type="STRING" id="371042.NG99_22535"/>
<evidence type="ECO:0000313" key="4">
    <source>
        <dbReference type="EMBL" id="KGT87939.1"/>
    </source>
</evidence>
<keyword evidence="1" id="KW-0732">Signal</keyword>
<dbReference type="InterPro" id="IPR041205">
    <property type="entry name" value="ScsC_N"/>
</dbReference>
<dbReference type="CDD" id="cd03023">
    <property type="entry name" value="DsbA_Com1_like"/>
    <property type="match status" value="1"/>
</dbReference>
<evidence type="ECO:0000259" key="2">
    <source>
        <dbReference type="Pfam" id="PF13462"/>
    </source>
</evidence>
<name>A0A0A3YR02_9GAMM</name>
<feature type="domain" description="Thioredoxin-like fold" evidence="2">
    <location>
        <begin position="89"/>
        <end position="230"/>
    </location>
</feature>
<organism evidence="4 5">
    <name type="scientific">Erwinia typographi</name>
    <dbReference type="NCBI Taxonomy" id="371042"/>
    <lineage>
        <taxon>Bacteria</taxon>
        <taxon>Pseudomonadati</taxon>
        <taxon>Pseudomonadota</taxon>
        <taxon>Gammaproteobacteria</taxon>
        <taxon>Enterobacterales</taxon>
        <taxon>Erwiniaceae</taxon>
        <taxon>Erwinia</taxon>
    </lineage>
</organism>
<dbReference type="Proteomes" id="UP000030351">
    <property type="component" value="Unassembled WGS sequence"/>
</dbReference>
<accession>A0A0A3YR02</accession>
<evidence type="ECO:0000256" key="1">
    <source>
        <dbReference type="SAM" id="SignalP"/>
    </source>
</evidence>
<dbReference type="AlphaFoldDB" id="A0A0A3YR02"/>
<dbReference type="Pfam" id="PF13462">
    <property type="entry name" value="Thioredoxin_4"/>
    <property type="match status" value="1"/>
</dbReference>